<dbReference type="InterPro" id="IPR036388">
    <property type="entry name" value="WH-like_DNA-bd_sf"/>
</dbReference>
<dbReference type="Pfam" id="PF08281">
    <property type="entry name" value="Sigma70_r4_2"/>
    <property type="match status" value="1"/>
</dbReference>
<dbReference type="PANTHER" id="PTHR30173:SF36">
    <property type="entry name" value="ECF RNA POLYMERASE SIGMA FACTOR SIGJ"/>
    <property type="match status" value="1"/>
</dbReference>
<dbReference type="NCBIfam" id="TIGR02937">
    <property type="entry name" value="sigma70-ECF"/>
    <property type="match status" value="1"/>
</dbReference>
<feature type="domain" description="RNA polymerase sigma factor 70 region 4 type 2" evidence="7">
    <location>
        <begin position="111"/>
        <end position="162"/>
    </location>
</feature>
<dbReference type="GO" id="GO:0003677">
    <property type="term" value="F:DNA binding"/>
    <property type="evidence" value="ECO:0007669"/>
    <property type="project" value="InterPro"/>
</dbReference>
<evidence type="ECO:0000259" key="7">
    <source>
        <dbReference type="Pfam" id="PF08281"/>
    </source>
</evidence>
<dbReference type="PANTHER" id="PTHR30173">
    <property type="entry name" value="SIGMA 19 FACTOR"/>
    <property type="match status" value="1"/>
</dbReference>
<evidence type="ECO:0000256" key="5">
    <source>
        <dbReference type="ARBA" id="ARBA00023163"/>
    </source>
</evidence>
<keyword evidence="9" id="KW-1185">Reference proteome</keyword>
<evidence type="ECO:0000256" key="3">
    <source>
        <dbReference type="ARBA" id="ARBA00023015"/>
    </source>
</evidence>
<evidence type="ECO:0000313" key="9">
    <source>
        <dbReference type="Proteomes" id="UP000315677"/>
    </source>
</evidence>
<proteinExistence type="inferred from homology"/>
<dbReference type="AlphaFoldDB" id="A0A543DY10"/>
<protein>
    <submittedName>
        <fullName evidence="8">RNA polymerase sigma-70 factor (ECF subfamily)</fullName>
    </submittedName>
</protein>
<comment type="caution">
    <text evidence="8">The sequence shown here is derived from an EMBL/GenBank/DDBJ whole genome shotgun (WGS) entry which is preliminary data.</text>
</comment>
<gene>
    <name evidence="8" type="ORF">FB558_0978</name>
</gene>
<evidence type="ECO:0000256" key="1">
    <source>
        <dbReference type="ARBA" id="ARBA00010641"/>
    </source>
</evidence>
<accession>A0A543DY10</accession>
<dbReference type="Gene3D" id="1.10.1740.10">
    <property type="match status" value="1"/>
</dbReference>
<dbReference type="OrthoDB" id="6689546at2"/>
<dbReference type="InterPro" id="IPR013324">
    <property type="entry name" value="RNA_pol_sigma_r3/r4-like"/>
</dbReference>
<reference evidence="8 9" key="1">
    <citation type="submission" date="2019-06" db="EMBL/GenBank/DDBJ databases">
        <title>Sequencing the genomes of 1000 actinobacteria strains.</title>
        <authorList>
            <person name="Klenk H.-P."/>
        </authorList>
    </citation>
    <scope>NUCLEOTIDE SEQUENCE [LARGE SCALE GENOMIC DNA]</scope>
    <source>
        <strain evidence="8 9">DSM 45301</strain>
    </source>
</reference>
<dbReference type="NCBIfam" id="TIGR02957">
    <property type="entry name" value="SigX4"/>
    <property type="match status" value="1"/>
</dbReference>
<evidence type="ECO:0000256" key="2">
    <source>
        <dbReference type="ARBA" id="ARBA00011344"/>
    </source>
</evidence>
<feature type="domain" description="RNA polymerase sigma-70 region 2" evidence="6">
    <location>
        <begin position="11"/>
        <end position="73"/>
    </location>
</feature>
<sequence length="315" mass="34510">MATADPVTVFENQRRRLFGIAYRLLGSATEAEDVVQEAYLRWHGVDPAAVAAPPAWLAKVVTNLCLNRLTSARAQREIYTGPWLPEPVLTGGDDALGPLEAVEQRDSVSFALLTSMERLTPAERAVFVLREAFAYSFREIADVIGHTESGCRQLHRRAKQHLSTARPRHEVSREHGRQVVARFLAAARGGELERLEDLLAADVISWSDGGGRVSAGRRPVVGAERVARFAWAPFQRRTVDNLVVERFGGEPTLRVVEVNGEPALVARAGERLIAVAVFELAPEGIAGLRVVMNPDKLVFIGRQLSRIEAVTGSSP</sequence>
<dbReference type="InterPro" id="IPR013325">
    <property type="entry name" value="RNA_pol_sigma_r2"/>
</dbReference>
<dbReference type="RefSeq" id="WP_142048485.1">
    <property type="nucleotide sequence ID" value="NZ_VFPA01000001.1"/>
</dbReference>
<dbReference type="SUPFAM" id="SSF88659">
    <property type="entry name" value="Sigma3 and sigma4 domains of RNA polymerase sigma factors"/>
    <property type="match status" value="1"/>
</dbReference>
<keyword evidence="5" id="KW-0804">Transcription</keyword>
<dbReference type="InterPro" id="IPR014284">
    <property type="entry name" value="RNA_pol_sigma-70_dom"/>
</dbReference>
<dbReference type="Gene3D" id="3.10.450.50">
    <property type="match status" value="1"/>
</dbReference>
<dbReference type="InterPro" id="IPR007627">
    <property type="entry name" value="RNA_pol_sigma70_r2"/>
</dbReference>
<dbReference type="EMBL" id="VFPA01000001">
    <property type="protein sequence ID" value="TQM14218.1"/>
    <property type="molecule type" value="Genomic_DNA"/>
</dbReference>
<comment type="similarity">
    <text evidence="1">Belongs to the sigma-70 factor family. ECF subfamily.</text>
</comment>
<evidence type="ECO:0000313" key="8">
    <source>
        <dbReference type="EMBL" id="TQM14218.1"/>
    </source>
</evidence>
<evidence type="ECO:0000259" key="6">
    <source>
        <dbReference type="Pfam" id="PF04542"/>
    </source>
</evidence>
<dbReference type="GO" id="GO:0016987">
    <property type="term" value="F:sigma factor activity"/>
    <property type="evidence" value="ECO:0007669"/>
    <property type="project" value="UniProtKB-KW"/>
</dbReference>
<dbReference type="NCBIfam" id="NF007214">
    <property type="entry name" value="PRK09636.1"/>
    <property type="match status" value="1"/>
</dbReference>
<dbReference type="SUPFAM" id="SSF88946">
    <property type="entry name" value="Sigma2 domain of RNA polymerase sigma factors"/>
    <property type="match status" value="1"/>
</dbReference>
<dbReference type="Gene3D" id="1.10.10.10">
    <property type="entry name" value="Winged helix-like DNA-binding domain superfamily/Winged helix DNA-binding domain"/>
    <property type="match status" value="1"/>
</dbReference>
<dbReference type="InterPro" id="IPR052704">
    <property type="entry name" value="ECF_Sigma-70_Domain"/>
</dbReference>
<keyword evidence="4" id="KW-0731">Sigma factor</keyword>
<dbReference type="CDD" id="cd06171">
    <property type="entry name" value="Sigma70_r4"/>
    <property type="match status" value="1"/>
</dbReference>
<dbReference type="Proteomes" id="UP000315677">
    <property type="component" value="Unassembled WGS sequence"/>
</dbReference>
<organism evidence="8 9">
    <name type="scientific">Pseudonocardia kunmingensis</name>
    <dbReference type="NCBI Taxonomy" id="630975"/>
    <lineage>
        <taxon>Bacteria</taxon>
        <taxon>Bacillati</taxon>
        <taxon>Actinomycetota</taxon>
        <taxon>Actinomycetes</taxon>
        <taxon>Pseudonocardiales</taxon>
        <taxon>Pseudonocardiaceae</taxon>
        <taxon>Pseudonocardia</taxon>
    </lineage>
</organism>
<name>A0A543DY10_9PSEU</name>
<dbReference type="GO" id="GO:0006352">
    <property type="term" value="P:DNA-templated transcription initiation"/>
    <property type="evidence" value="ECO:0007669"/>
    <property type="project" value="InterPro"/>
</dbReference>
<dbReference type="SUPFAM" id="SSF54427">
    <property type="entry name" value="NTF2-like"/>
    <property type="match status" value="1"/>
</dbReference>
<dbReference type="InterPro" id="IPR014303">
    <property type="entry name" value="RNA_pol_sigma-70_ECF"/>
</dbReference>
<comment type="subunit">
    <text evidence="2">Interacts transiently with the RNA polymerase catalytic core formed by RpoA, RpoB, RpoC and RpoZ (2 alpha, 1 beta, 1 beta' and 1 omega subunit) to form the RNA polymerase holoenzyme that can initiate transcription.</text>
</comment>
<dbReference type="InterPro" id="IPR032710">
    <property type="entry name" value="NTF2-like_dom_sf"/>
</dbReference>
<dbReference type="InterPro" id="IPR013249">
    <property type="entry name" value="RNA_pol_sigma70_r4_t2"/>
</dbReference>
<keyword evidence="3" id="KW-0805">Transcription regulation</keyword>
<evidence type="ECO:0000256" key="4">
    <source>
        <dbReference type="ARBA" id="ARBA00023082"/>
    </source>
</evidence>
<dbReference type="Pfam" id="PF04542">
    <property type="entry name" value="Sigma70_r2"/>
    <property type="match status" value="1"/>
</dbReference>